<dbReference type="Gene3D" id="2.60.40.4150">
    <property type="entry name" value="Type VI secretion system, lipoprotein SciN"/>
    <property type="match status" value="1"/>
</dbReference>
<dbReference type="InterPro" id="IPR038706">
    <property type="entry name" value="Type_VI_SciN-like_sf"/>
</dbReference>
<dbReference type="PANTHER" id="PTHR37625">
    <property type="entry name" value="OUTER MEMBRANE LIPOPROTEIN-RELATED"/>
    <property type="match status" value="1"/>
</dbReference>
<dbReference type="PANTHER" id="PTHR37625:SF4">
    <property type="entry name" value="OUTER MEMBRANE LIPOPROTEIN"/>
    <property type="match status" value="1"/>
</dbReference>
<gene>
    <name evidence="1" type="ORF">BFW38_05760</name>
</gene>
<sequence length="185" mass="19786">MIAAIALLSASLSLVGCGVASRMGQQVDGSWAGDMLFSDSPQMNVAIEADEAVNPDPMGQPLSVVLRIYQLRELQGFAQASMDQLWSDDEQVLADGMVSRREVTVLPDESVEDSAKLSPQAQYVGVAAFFRNPAGGSWRVAFDADAIRDDGILWSSDGVRLRLEGDRIEVVEGADLQVTSGAMGH</sequence>
<dbReference type="InterPro" id="IPR017734">
    <property type="entry name" value="T6SS_SciN"/>
</dbReference>
<evidence type="ECO:0000313" key="1">
    <source>
        <dbReference type="EMBL" id="ODC05223.1"/>
    </source>
</evidence>
<dbReference type="Proteomes" id="UP000094291">
    <property type="component" value="Unassembled WGS sequence"/>
</dbReference>
<organism evidence="1 2">
    <name type="scientific">Terasakiispira papahanaumokuakeensis</name>
    <dbReference type="NCBI Taxonomy" id="197479"/>
    <lineage>
        <taxon>Bacteria</taxon>
        <taxon>Pseudomonadati</taxon>
        <taxon>Pseudomonadota</taxon>
        <taxon>Gammaproteobacteria</taxon>
        <taxon>Oceanospirillales</taxon>
        <taxon>Terasakiispira</taxon>
    </lineage>
</organism>
<keyword evidence="2" id="KW-1185">Reference proteome</keyword>
<accession>A0A1E2VE41</accession>
<dbReference type="NCBIfam" id="TIGR03352">
    <property type="entry name" value="VI_chp_3"/>
    <property type="match status" value="1"/>
</dbReference>
<dbReference type="AlphaFoldDB" id="A0A1E2VE41"/>
<proteinExistence type="predicted"/>
<protein>
    <submittedName>
        <fullName evidence="1">Type VI secretion system-associated lipoprotein</fullName>
    </submittedName>
</protein>
<keyword evidence="1" id="KW-0449">Lipoprotein</keyword>
<dbReference type="Pfam" id="PF12790">
    <property type="entry name" value="T6SS-SciN"/>
    <property type="match status" value="1"/>
</dbReference>
<dbReference type="STRING" id="197479.BFW38_05760"/>
<comment type="caution">
    <text evidence="1">The sequence shown here is derived from an EMBL/GenBank/DDBJ whole genome shotgun (WGS) entry which is preliminary data.</text>
</comment>
<name>A0A1E2VE41_9GAMM</name>
<evidence type="ECO:0000313" key="2">
    <source>
        <dbReference type="Proteomes" id="UP000094291"/>
    </source>
</evidence>
<dbReference type="EMBL" id="MDTQ01000001">
    <property type="protein sequence ID" value="ODC05223.1"/>
    <property type="molecule type" value="Genomic_DNA"/>
</dbReference>
<reference evidence="1 2" key="1">
    <citation type="submission" date="2016-08" db="EMBL/GenBank/DDBJ databases">
        <authorList>
            <person name="Seilhamer J.J."/>
        </authorList>
    </citation>
    <scope>NUCLEOTIDE SEQUENCE [LARGE SCALE GENOMIC DNA]</scope>
    <source>
        <strain evidence="1 2">PH27A</strain>
    </source>
</reference>